<reference evidence="1 2" key="1">
    <citation type="journal article" date="2023" name="Sci. Data">
        <title>Genome assembly of the Korean intertidal mud-creeper Batillaria attramentaria.</title>
        <authorList>
            <person name="Patra A.K."/>
            <person name="Ho P.T."/>
            <person name="Jun S."/>
            <person name="Lee S.J."/>
            <person name="Kim Y."/>
            <person name="Won Y.J."/>
        </authorList>
    </citation>
    <scope>NUCLEOTIDE SEQUENCE [LARGE SCALE GENOMIC DNA]</scope>
    <source>
        <strain evidence="1">Wonlab-2016</strain>
    </source>
</reference>
<keyword evidence="2" id="KW-1185">Reference proteome</keyword>
<protein>
    <submittedName>
        <fullName evidence="1">Uncharacterized protein</fullName>
    </submittedName>
</protein>
<accession>A0ABD0JTJ7</accession>
<evidence type="ECO:0000313" key="1">
    <source>
        <dbReference type="EMBL" id="KAK7478369.1"/>
    </source>
</evidence>
<sequence length="103" mass="11307">MTTTSTLWSEGERVSWGGCWRGGMGLGVWVGVLLKLHADSTFIFLIIDFSSLFPSDAEASDLSPANEYVPDAACFILQMVVERSLLWIIIIPCLPGWSLAQLT</sequence>
<dbReference type="Proteomes" id="UP001519460">
    <property type="component" value="Unassembled WGS sequence"/>
</dbReference>
<name>A0ABD0JTJ7_9CAEN</name>
<dbReference type="AlphaFoldDB" id="A0ABD0JTJ7"/>
<organism evidence="1 2">
    <name type="scientific">Batillaria attramentaria</name>
    <dbReference type="NCBI Taxonomy" id="370345"/>
    <lineage>
        <taxon>Eukaryota</taxon>
        <taxon>Metazoa</taxon>
        <taxon>Spiralia</taxon>
        <taxon>Lophotrochozoa</taxon>
        <taxon>Mollusca</taxon>
        <taxon>Gastropoda</taxon>
        <taxon>Caenogastropoda</taxon>
        <taxon>Sorbeoconcha</taxon>
        <taxon>Cerithioidea</taxon>
        <taxon>Batillariidae</taxon>
        <taxon>Batillaria</taxon>
    </lineage>
</organism>
<evidence type="ECO:0000313" key="2">
    <source>
        <dbReference type="Proteomes" id="UP001519460"/>
    </source>
</evidence>
<proteinExistence type="predicted"/>
<dbReference type="EMBL" id="JACVVK020000327">
    <property type="protein sequence ID" value="KAK7478369.1"/>
    <property type="molecule type" value="Genomic_DNA"/>
</dbReference>
<comment type="caution">
    <text evidence="1">The sequence shown here is derived from an EMBL/GenBank/DDBJ whole genome shotgun (WGS) entry which is preliminary data.</text>
</comment>
<gene>
    <name evidence="1" type="ORF">BaRGS_00030373</name>
</gene>